<evidence type="ECO:0000313" key="1">
    <source>
        <dbReference type="EMBL" id="QHT18280.1"/>
    </source>
</evidence>
<proteinExistence type="predicted"/>
<evidence type="ECO:0008006" key="2">
    <source>
        <dbReference type="Google" id="ProtNLM"/>
    </source>
</evidence>
<protein>
    <recommendedName>
        <fullName evidence="2">Methyltransferase</fullName>
    </recommendedName>
</protein>
<name>A0A6C0DPY8_9ZZZZ</name>
<dbReference type="EMBL" id="MN739654">
    <property type="protein sequence ID" value="QHT18280.1"/>
    <property type="molecule type" value="Genomic_DNA"/>
</dbReference>
<accession>A0A6C0DPY8</accession>
<dbReference type="AlphaFoldDB" id="A0A6C0DPY8"/>
<organism evidence="1">
    <name type="scientific">viral metagenome</name>
    <dbReference type="NCBI Taxonomy" id="1070528"/>
    <lineage>
        <taxon>unclassified sequences</taxon>
        <taxon>metagenomes</taxon>
        <taxon>organismal metagenomes</taxon>
    </lineage>
</organism>
<reference evidence="1" key="1">
    <citation type="journal article" date="2020" name="Nature">
        <title>Giant virus diversity and host interactions through global metagenomics.</title>
        <authorList>
            <person name="Schulz F."/>
            <person name="Roux S."/>
            <person name="Paez-Espino D."/>
            <person name="Jungbluth S."/>
            <person name="Walsh D.A."/>
            <person name="Denef V.J."/>
            <person name="McMahon K.D."/>
            <person name="Konstantinidis K.T."/>
            <person name="Eloe-Fadrosh E.A."/>
            <person name="Kyrpides N.C."/>
            <person name="Woyke T."/>
        </authorList>
    </citation>
    <scope>NUCLEOTIDE SEQUENCE</scope>
    <source>
        <strain evidence="1">GVMAG-M-3300023174-46</strain>
    </source>
</reference>
<sequence>MSIDLRERLTNVVATPGDINRHLITLMTYAAECNSILECGVRSVVSTWAFLHGLTLNRHPIKKLSCCDLVKSPSISDVEKACAEQSISFTFYEMNNLEIPMENTSYNMLFIDTWHIYGHLKRELEKFESSILKYIILHDTEVDKIHGESIRCGWDTRQQAIESGYPEEEIRCGLQKAVDEFLQTHSEWVLKEHFSYNNGLTVLERVRF</sequence>